<evidence type="ECO:0000259" key="10">
    <source>
        <dbReference type="Pfam" id="PF01909"/>
    </source>
</evidence>
<evidence type="ECO:0000256" key="1">
    <source>
        <dbReference type="ARBA" id="ARBA00001946"/>
    </source>
</evidence>
<dbReference type="InterPro" id="IPR052038">
    <property type="entry name" value="Type-VII_TA_antitoxin"/>
</dbReference>
<dbReference type="EMBL" id="RYFI01000004">
    <property type="protein sequence ID" value="RXF74367.1"/>
    <property type="molecule type" value="Genomic_DNA"/>
</dbReference>
<proteinExistence type="inferred from homology"/>
<dbReference type="GO" id="GO:0005524">
    <property type="term" value="F:ATP binding"/>
    <property type="evidence" value="ECO:0007669"/>
    <property type="project" value="UniProtKB-KW"/>
</dbReference>
<comment type="caution">
    <text evidence="11">The sequence shown here is derived from an EMBL/GenBank/DDBJ whole genome shotgun (WGS) entry which is preliminary data.</text>
</comment>
<dbReference type="CDD" id="cd05403">
    <property type="entry name" value="NT_KNTase_like"/>
    <property type="match status" value="1"/>
</dbReference>
<feature type="domain" description="Polymerase nucleotidyl transferase" evidence="10">
    <location>
        <begin position="21"/>
        <end position="87"/>
    </location>
</feature>
<dbReference type="RefSeq" id="WP_128776592.1">
    <property type="nucleotide sequence ID" value="NZ_RYFI01000004.1"/>
</dbReference>
<dbReference type="PANTHER" id="PTHR33571:SF12">
    <property type="entry name" value="BSL3053 PROTEIN"/>
    <property type="match status" value="1"/>
</dbReference>
<dbReference type="GO" id="GO:0046872">
    <property type="term" value="F:metal ion binding"/>
    <property type="evidence" value="ECO:0007669"/>
    <property type="project" value="UniProtKB-KW"/>
</dbReference>
<dbReference type="Proteomes" id="UP000289708">
    <property type="component" value="Unassembled WGS sequence"/>
</dbReference>
<accession>A0A4Q0MKR0</accession>
<dbReference type="InterPro" id="IPR043519">
    <property type="entry name" value="NT_sf"/>
</dbReference>
<evidence type="ECO:0000256" key="9">
    <source>
        <dbReference type="ARBA" id="ARBA00038276"/>
    </source>
</evidence>
<keyword evidence="12" id="KW-1185">Reference proteome</keyword>
<evidence type="ECO:0000313" key="12">
    <source>
        <dbReference type="Proteomes" id="UP000289708"/>
    </source>
</evidence>
<keyword evidence="4" id="KW-0548">Nucleotidyltransferase</keyword>
<keyword evidence="6" id="KW-0547">Nucleotide-binding</keyword>
<reference evidence="11 12" key="1">
    <citation type="submission" date="2018-12" db="EMBL/GenBank/DDBJ databases">
        <title>bacterium Hansschlegelia zhihuaiae S113.</title>
        <authorList>
            <person name="He J."/>
        </authorList>
    </citation>
    <scope>NUCLEOTIDE SEQUENCE [LARGE SCALE GENOMIC DNA]</scope>
    <source>
        <strain evidence="11 12">S 113</strain>
    </source>
</reference>
<evidence type="ECO:0000256" key="3">
    <source>
        <dbReference type="ARBA" id="ARBA00022679"/>
    </source>
</evidence>
<name>A0A4Q0MKR0_9HYPH</name>
<dbReference type="Pfam" id="PF01909">
    <property type="entry name" value="NTP_transf_2"/>
    <property type="match status" value="1"/>
</dbReference>
<evidence type="ECO:0000256" key="4">
    <source>
        <dbReference type="ARBA" id="ARBA00022695"/>
    </source>
</evidence>
<evidence type="ECO:0000313" key="11">
    <source>
        <dbReference type="EMBL" id="RXF74367.1"/>
    </source>
</evidence>
<keyword evidence="8" id="KW-0460">Magnesium</keyword>
<dbReference type="Gene3D" id="3.30.460.10">
    <property type="entry name" value="Beta Polymerase, domain 2"/>
    <property type="match status" value="1"/>
</dbReference>
<dbReference type="InterPro" id="IPR002934">
    <property type="entry name" value="Polymerase_NTP_transf_dom"/>
</dbReference>
<keyword evidence="7" id="KW-0067">ATP-binding</keyword>
<protein>
    <submittedName>
        <fullName evidence="11">Nucleotidyltransferase domain-containing protein</fullName>
    </submittedName>
</protein>
<evidence type="ECO:0000256" key="6">
    <source>
        <dbReference type="ARBA" id="ARBA00022741"/>
    </source>
</evidence>
<dbReference type="SUPFAM" id="SSF81301">
    <property type="entry name" value="Nucleotidyltransferase"/>
    <property type="match status" value="1"/>
</dbReference>
<evidence type="ECO:0000256" key="8">
    <source>
        <dbReference type="ARBA" id="ARBA00022842"/>
    </source>
</evidence>
<dbReference type="PANTHER" id="PTHR33571">
    <property type="entry name" value="SSL8005 PROTEIN"/>
    <property type="match status" value="1"/>
</dbReference>
<keyword evidence="3 11" id="KW-0808">Transferase</keyword>
<organism evidence="11 12">
    <name type="scientific">Hansschlegelia zhihuaiae</name>
    <dbReference type="NCBI Taxonomy" id="405005"/>
    <lineage>
        <taxon>Bacteria</taxon>
        <taxon>Pseudomonadati</taxon>
        <taxon>Pseudomonadota</taxon>
        <taxon>Alphaproteobacteria</taxon>
        <taxon>Hyphomicrobiales</taxon>
        <taxon>Methylopilaceae</taxon>
        <taxon>Hansschlegelia</taxon>
    </lineage>
</organism>
<gene>
    <name evidence="11" type="ORF">EK403_05975</name>
</gene>
<evidence type="ECO:0000256" key="7">
    <source>
        <dbReference type="ARBA" id="ARBA00022840"/>
    </source>
</evidence>
<keyword evidence="5" id="KW-0479">Metal-binding</keyword>
<dbReference type="AlphaFoldDB" id="A0A4Q0MKR0"/>
<comment type="similarity">
    <text evidence="9">Belongs to the MntA antitoxin family.</text>
</comment>
<evidence type="ECO:0000256" key="5">
    <source>
        <dbReference type="ARBA" id="ARBA00022723"/>
    </source>
</evidence>
<keyword evidence="2" id="KW-1277">Toxin-antitoxin system</keyword>
<dbReference type="GO" id="GO:0016779">
    <property type="term" value="F:nucleotidyltransferase activity"/>
    <property type="evidence" value="ECO:0007669"/>
    <property type="project" value="UniProtKB-KW"/>
</dbReference>
<sequence length="100" mass="11203">MSMSREDLLQSLLDLEPSLRAEGVTHMALFGSRARRDNRPDSDIDVAIDVEPNARFSLLDLIGVVHCIEDKTALSADVFMRRSLSEGLRKTLSRDAIEVF</sequence>
<comment type="cofactor">
    <cofactor evidence="1">
        <name>Mg(2+)</name>
        <dbReference type="ChEBI" id="CHEBI:18420"/>
    </cofactor>
</comment>
<dbReference type="OrthoDB" id="559450at2"/>
<evidence type="ECO:0000256" key="2">
    <source>
        <dbReference type="ARBA" id="ARBA00022649"/>
    </source>
</evidence>